<dbReference type="SMART" id="SM01091">
    <property type="entry name" value="CorC_HlyC"/>
    <property type="match status" value="1"/>
</dbReference>
<keyword evidence="11" id="KW-1185">Reference proteome</keyword>
<dbReference type="SUPFAM" id="SSF56176">
    <property type="entry name" value="FAD-binding/transporter-associated domain-like"/>
    <property type="match status" value="1"/>
</dbReference>
<dbReference type="EMBL" id="FNYR01000008">
    <property type="protein sequence ID" value="SEI80139.1"/>
    <property type="molecule type" value="Genomic_DNA"/>
</dbReference>
<reference evidence="10 11" key="1">
    <citation type="submission" date="2016-10" db="EMBL/GenBank/DDBJ databases">
        <authorList>
            <person name="de Groot N.N."/>
        </authorList>
    </citation>
    <scope>NUCLEOTIDE SEQUENCE [LARGE SCALE GENOMIC DNA]</scope>
    <source>
        <strain evidence="10 11">DSM 22187</strain>
    </source>
</reference>
<dbReference type="PROSITE" id="PS51846">
    <property type="entry name" value="CNNM"/>
    <property type="match status" value="1"/>
</dbReference>
<evidence type="ECO:0000256" key="6">
    <source>
        <dbReference type="ARBA" id="ARBA00023136"/>
    </source>
</evidence>
<dbReference type="GO" id="GO:0050660">
    <property type="term" value="F:flavin adenine dinucleotide binding"/>
    <property type="evidence" value="ECO:0007669"/>
    <property type="project" value="InterPro"/>
</dbReference>
<dbReference type="SUPFAM" id="SSF54631">
    <property type="entry name" value="CBS-domain pair"/>
    <property type="match status" value="1"/>
</dbReference>
<keyword evidence="3" id="KW-0677">Repeat</keyword>
<dbReference type="Gene3D" id="3.10.580.10">
    <property type="entry name" value="CBS-domain"/>
    <property type="match status" value="1"/>
</dbReference>
<protein>
    <submittedName>
        <fullName evidence="10">Hemolysin, contains CBS domains</fullName>
    </submittedName>
</protein>
<feature type="domain" description="CBS" evidence="8">
    <location>
        <begin position="271"/>
        <end position="330"/>
    </location>
</feature>
<dbReference type="CDD" id="cd04590">
    <property type="entry name" value="CBS_pair_CorC_HlyC_assoc"/>
    <property type="match status" value="1"/>
</dbReference>
<evidence type="ECO:0000259" key="9">
    <source>
        <dbReference type="PROSITE" id="PS51846"/>
    </source>
</evidence>
<dbReference type="GeneID" id="35002904"/>
<sequence length="435" mass="46564">MALTVTLLGIAAIVLLTGISAFFSSSELAVFSVAKHRIDSLVASETPGSEALAALRENPHRFLVTALVSNNVANIAAASVATAVLIQYMSSGQAATGSTIVTSFFVIVFGEIAPKSYAVANAERHALRVARPVQLIQRLLRPILYVFEVATAAVNRFTGGESGIESYLSREEIETIVLSGEQTGVLATGEGAMIRSVLDLEQTVVRAVMVPRTAIVAVPSTASLETTIETCWQKGVSRLPVFGETRDDIQGVVDLQSLLRARAEGRSLSESMTEPRFVPSTKPVDELLTEMQVEGHRMVVVVDEFGTVVGLATLEDVVEEVVGEIFSHDETDPVRVVDSDTAVVNGWATVAYTNDSLGIELPTEGAFETVAGLVTHHKGRLPQEDDRVELGNVVITVVDATETRVRRVRLDWTEPHIDSVGEAAATTTPKDTDAT</sequence>
<dbReference type="AlphaFoldDB" id="A0A1H6TJA3"/>
<dbReference type="InterPro" id="IPR005170">
    <property type="entry name" value="Transptr-assoc_dom"/>
</dbReference>
<dbReference type="InterPro" id="IPR044751">
    <property type="entry name" value="Ion_transp-like_CBS"/>
</dbReference>
<dbReference type="Pfam" id="PF01595">
    <property type="entry name" value="CNNM"/>
    <property type="match status" value="1"/>
</dbReference>
<evidence type="ECO:0000256" key="1">
    <source>
        <dbReference type="ARBA" id="ARBA00004141"/>
    </source>
</evidence>
<accession>A0A1H6TJA3</accession>
<evidence type="ECO:0000313" key="11">
    <source>
        <dbReference type="Proteomes" id="UP000198888"/>
    </source>
</evidence>
<keyword evidence="6" id="KW-0472">Membrane</keyword>
<dbReference type="InterPro" id="IPR002550">
    <property type="entry name" value="CNNM"/>
</dbReference>
<keyword evidence="2" id="KW-0812">Transmembrane</keyword>
<dbReference type="PROSITE" id="PS51371">
    <property type="entry name" value="CBS"/>
    <property type="match status" value="2"/>
</dbReference>
<dbReference type="InterPro" id="IPR016169">
    <property type="entry name" value="FAD-bd_PCMH_sub2"/>
</dbReference>
<evidence type="ECO:0000256" key="4">
    <source>
        <dbReference type="ARBA" id="ARBA00022989"/>
    </source>
</evidence>
<evidence type="ECO:0000256" key="5">
    <source>
        <dbReference type="ARBA" id="ARBA00023122"/>
    </source>
</evidence>
<dbReference type="Pfam" id="PF03471">
    <property type="entry name" value="CorC_HlyC"/>
    <property type="match status" value="1"/>
</dbReference>
<dbReference type="GO" id="GO:0016020">
    <property type="term" value="C:membrane"/>
    <property type="evidence" value="ECO:0007669"/>
    <property type="project" value="UniProtKB-SubCell"/>
</dbReference>
<feature type="domain" description="CNNM transmembrane" evidence="9">
    <location>
        <begin position="2"/>
        <end position="190"/>
    </location>
</feature>
<dbReference type="OrthoDB" id="326790at2157"/>
<dbReference type="SMART" id="SM00116">
    <property type="entry name" value="CBS"/>
    <property type="match status" value="2"/>
</dbReference>
<feature type="domain" description="CBS" evidence="8">
    <location>
        <begin position="209"/>
        <end position="268"/>
    </location>
</feature>
<dbReference type="InterPro" id="IPR036318">
    <property type="entry name" value="FAD-bd_PCMH-like_sf"/>
</dbReference>
<organism evidence="10 11">
    <name type="scientific">Halohasta litchfieldiae</name>
    <dbReference type="NCBI Taxonomy" id="1073996"/>
    <lineage>
        <taxon>Archaea</taxon>
        <taxon>Methanobacteriati</taxon>
        <taxon>Methanobacteriota</taxon>
        <taxon>Stenosarchaea group</taxon>
        <taxon>Halobacteria</taxon>
        <taxon>Halobacteriales</taxon>
        <taxon>Haloferacaceae</taxon>
        <taxon>Halohasta</taxon>
    </lineage>
</organism>
<evidence type="ECO:0000256" key="3">
    <source>
        <dbReference type="ARBA" id="ARBA00022737"/>
    </source>
</evidence>
<dbReference type="Gene3D" id="3.30.465.10">
    <property type="match status" value="1"/>
</dbReference>
<name>A0A1H6TJA3_9EURY</name>
<keyword evidence="4" id="KW-1133">Transmembrane helix</keyword>
<dbReference type="KEGG" id="hae:halTADL_2128"/>
<dbReference type="InterPro" id="IPR046342">
    <property type="entry name" value="CBS_dom_sf"/>
</dbReference>
<gene>
    <name evidence="10" type="ORF">SAMN05444271_10889</name>
</gene>
<evidence type="ECO:0000259" key="8">
    <source>
        <dbReference type="PROSITE" id="PS51371"/>
    </source>
</evidence>
<proteinExistence type="predicted"/>
<dbReference type="PANTHER" id="PTHR22777">
    <property type="entry name" value="HEMOLYSIN-RELATED"/>
    <property type="match status" value="1"/>
</dbReference>
<comment type="subcellular location">
    <subcellularLocation>
        <location evidence="1">Membrane</location>
        <topology evidence="1">Multi-pass membrane protein</topology>
    </subcellularLocation>
</comment>
<evidence type="ECO:0000313" key="10">
    <source>
        <dbReference type="EMBL" id="SEI80139.1"/>
    </source>
</evidence>
<accession>A0A2H4Q3H1</accession>
<dbReference type="Pfam" id="PF00571">
    <property type="entry name" value="CBS"/>
    <property type="match status" value="2"/>
</dbReference>
<dbReference type="PANTHER" id="PTHR22777:SF17">
    <property type="entry name" value="UPF0053 PROTEIN SLL0260"/>
    <property type="match status" value="1"/>
</dbReference>
<dbReference type="STRING" id="1073996.SAMN05444271_10889"/>
<evidence type="ECO:0000256" key="2">
    <source>
        <dbReference type="ARBA" id="ARBA00022692"/>
    </source>
</evidence>
<dbReference type="RefSeq" id="WP_089671910.1">
    <property type="nucleotide sequence ID" value="NZ_CP024845.1"/>
</dbReference>
<dbReference type="Proteomes" id="UP000198888">
    <property type="component" value="Unassembled WGS sequence"/>
</dbReference>
<keyword evidence="5 7" id="KW-0129">CBS domain</keyword>
<dbReference type="InterPro" id="IPR000644">
    <property type="entry name" value="CBS_dom"/>
</dbReference>
<evidence type="ECO:0000256" key="7">
    <source>
        <dbReference type="PROSITE-ProRule" id="PRU00703"/>
    </source>
</evidence>